<evidence type="ECO:0000313" key="1">
    <source>
        <dbReference type="EMBL" id="MPL60722.1"/>
    </source>
</evidence>
<proteinExistence type="predicted"/>
<gene>
    <name evidence="1" type="ORF">SDC9_06283</name>
</gene>
<dbReference type="EMBL" id="VSSQ01000013">
    <property type="protein sequence ID" value="MPL60722.1"/>
    <property type="molecule type" value="Genomic_DNA"/>
</dbReference>
<reference evidence="1" key="1">
    <citation type="submission" date="2019-08" db="EMBL/GenBank/DDBJ databases">
        <authorList>
            <person name="Kucharzyk K."/>
            <person name="Murdoch R.W."/>
            <person name="Higgins S."/>
            <person name="Loffler F."/>
        </authorList>
    </citation>
    <scope>NUCLEOTIDE SEQUENCE</scope>
</reference>
<accession>A0A644T3M2</accession>
<dbReference type="AlphaFoldDB" id="A0A644T3M2"/>
<sequence length="440" mass="47682">MRHQCSCHQSVEFGIIGKGAVDLPPGAQHDAVGLRAGEELGPAAGAADHQIGGRTRGQRGRIEAAGAGGVRGEGARPVGAGVVEMRDPRRLAHHLDHVEIAIGIERIAGVVGGEADVDAARSHLVHQRHPAPARRAAGRAVLQVHVAHRQADDIQPGLRDQIERARRLGLGLHGKRTAMPHRHRRVEAHFQRHLGDHLQRRDRGVAGLVDVEIGLQPAPRRMVEEHPQPPAQVGDRIGDGAKHAARAFDDRRGAAEGAALLDHVDRHEARALQRDPPGPVLAQLGEDGEGDRILRRETVEMGADPARAMRPGTAQRELHPRAHILGRPVRHPVGADGGQRALERAVGVRRARPDMALVEMRVHVDEGRKDHLAGHVHHGRVGRHRRDDPAIRDGQVDLGQVALLSEEAGRGFQIDQTIRAAGQNAKIHQFSRLMALSCHL</sequence>
<organism evidence="1">
    <name type="scientific">bioreactor metagenome</name>
    <dbReference type="NCBI Taxonomy" id="1076179"/>
    <lineage>
        <taxon>unclassified sequences</taxon>
        <taxon>metagenomes</taxon>
        <taxon>ecological metagenomes</taxon>
    </lineage>
</organism>
<protein>
    <submittedName>
        <fullName evidence="1">Uncharacterized protein</fullName>
    </submittedName>
</protein>
<name>A0A644T3M2_9ZZZZ</name>
<comment type="caution">
    <text evidence="1">The sequence shown here is derived from an EMBL/GenBank/DDBJ whole genome shotgun (WGS) entry which is preliminary data.</text>
</comment>